<feature type="region of interest" description="Disordered" evidence="1">
    <location>
        <begin position="331"/>
        <end position="377"/>
    </location>
</feature>
<proteinExistence type="predicted"/>
<dbReference type="AlphaFoldDB" id="A0A4C1W5I7"/>
<keyword evidence="2" id="KW-1133">Transmembrane helix</keyword>
<feature type="transmembrane region" description="Helical" evidence="2">
    <location>
        <begin position="50"/>
        <end position="71"/>
    </location>
</feature>
<dbReference type="EMBL" id="BGZK01000480">
    <property type="protein sequence ID" value="GBP46273.1"/>
    <property type="molecule type" value="Genomic_DNA"/>
</dbReference>
<accession>A0A4C1W5I7</accession>
<evidence type="ECO:0000313" key="3">
    <source>
        <dbReference type="EMBL" id="GBP46273.1"/>
    </source>
</evidence>
<name>A0A4C1W5I7_EUMVA</name>
<dbReference type="Proteomes" id="UP000299102">
    <property type="component" value="Unassembled WGS sequence"/>
</dbReference>
<gene>
    <name evidence="3" type="ORF">EVAR_30402_1</name>
</gene>
<comment type="caution">
    <text evidence="3">The sequence shown here is derived from an EMBL/GenBank/DDBJ whole genome shotgun (WGS) entry which is preliminary data.</text>
</comment>
<keyword evidence="2" id="KW-0472">Membrane</keyword>
<feature type="region of interest" description="Disordered" evidence="1">
    <location>
        <begin position="165"/>
        <end position="190"/>
    </location>
</feature>
<sequence>MSVTIKRHDLITTLHNSGVCDIPFHCRFAYLLHRSYEGCLAIGRPQCLPVALVAVVLVGAMVKWLFLELYASRAVLKNVLRRPAPGPDRAARSVNEDRPFDDPRVVRRTESAPLTRGAAVELSKRALLGIPRSHKSTAGTGVPEISGKFTVRDLLKAAPKLVFGTPRAPRSRRRPRARTERMRHCNPPSGLQTDADVNNWFIFKCVHRPCKCLTPVPLPGSRVLRVKASRSRPRAGGVLDRSYRSVSVVPLVPASPSLKFNKEVSTKSMARRPEPHLRTGMSWVLFRPRLRYEPYARCLKQYGECGGTPSCGAGRPSLTRRHVETVLYVPPKDARSDDSELTEDRSERVRRKGRLRESVLGGIGDVPKKDRRAYATP</sequence>
<reference evidence="3 4" key="1">
    <citation type="journal article" date="2019" name="Commun. Biol.">
        <title>The bagworm genome reveals a unique fibroin gene that provides high tensile strength.</title>
        <authorList>
            <person name="Kono N."/>
            <person name="Nakamura H."/>
            <person name="Ohtoshi R."/>
            <person name="Tomita M."/>
            <person name="Numata K."/>
            <person name="Arakawa K."/>
        </authorList>
    </citation>
    <scope>NUCLEOTIDE SEQUENCE [LARGE SCALE GENOMIC DNA]</scope>
</reference>
<organism evidence="3 4">
    <name type="scientific">Eumeta variegata</name>
    <name type="common">Bagworm moth</name>
    <name type="synonym">Eumeta japonica</name>
    <dbReference type="NCBI Taxonomy" id="151549"/>
    <lineage>
        <taxon>Eukaryota</taxon>
        <taxon>Metazoa</taxon>
        <taxon>Ecdysozoa</taxon>
        <taxon>Arthropoda</taxon>
        <taxon>Hexapoda</taxon>
        <taxon>Insecta</taxon>
        <taxon>Pterygota</taxon>
        <taxon>Neoptera</taxon>
        <taxon>Endopterygota</taxon>
        <taxon>Lepidoptera</taxon>
        <taxon>Glossata</taxon>
        <taxon>Ditrysia</taxon>
        <taxon>Tineoidea</taxon>
        <taxon>Psychidae</taxon>
        <taxon>Oiketicinae</taxon>
        <taxon>Eumeta</taxon>
    </lineage>
</organism>
<evidence type="ECO:0000256" key="1">
    <source>
        <dbReference type="SAM" id="MobiDB-lite"/>
    </source>
</evidence>
<evidence type="ECO:0000313" key="4">
    <source>
        <dbReference type="Proteomes" id="UP000299102"/>
    </source>
</evidence>
<evidence type="ECO:0000256" key="2">
    <source>
        <dbReference type="SAM" id="Phobius"/>
    </source>
</evidence>
<feature type="compositionally biased region" description="Basic and acidic residues" evidence="1">
    <location>
        <begin position="332"/>
        <end position="347"/>
    </location>
</feature>
<keyword evidence="4" id="KW-1185">Reference proteome</keyword>
<keyword evidence="2" id="KW-0812">Transmembrane</keyword>
<protein>
    <submittedName>
        <fullName evidence="3">Uncharacterized protein</fullName>
    </submittedName>
</protein>